<dbReference type="GO" id="GO:0005524">
    <property type="term" value="F:ATP binding"/>
    <property type="evidence" value="ECO:0007669"/>
    <property type="project" value="UniProtKB-UniRule"/>
</dbReference>
<evidence type="ECO:0000259" key="3">
    <source>
        <dbReference type="PROSITE" id="PS50011"/>
    </source>
</evidence>
<dbReference type="Gene3D" id="3.30.200.20">
    <property type="entry name" value="Phosphorylase Kinase, domain 1"/>
    <property type="match status" value="1"/>
</dbReference>
<feature type="domain" description="Protein kinase" evidence="3">
    <location>
        <begin position="66"/>
        <end position="96"/>
    </location>
</feature>
<dbReference type="InterPro" id="IPR011009">
    <property type="entry name" value="Kinase-like_dom_sf"/>
</dbReference>
<dbReference type="Proteomes" id="UP000700334">
    <property type="component" value="Unassembled WGS sequence"/>
</dbReference>
<evidence type="ECO:0000256" key="2">
    <source>
        <dbReference type="SAM" id="MobiDB-lite"/>
    </source>
</evidence>
<keyword evidence="4" id="KW-0808">Transferase</keyword>
<keyword evidence="5" id="KW-1185">Reference proteome</keyword>
<keyword evidence="4" id="KW-0418">Kinase</keyword>
<gene>
    <name evidence="4" type="ORF">J0S82_010246</name>
</gene>
<evidence type="ECO:0000313" key="4">
    <source>
        <dbReference type="EMBL" id="KAG8507716.1"/>
    </source>
</evidence>
<keyword evidence="1" id="KW-0067">ATP-binding</keyword>
<organism evidence="4 5">
    <name type="scientific">Galemys pyrenaicus</name>
    <name type="common">Iberian desman</name>
    <name type="synonym">Pyrenean desman</name>
    <dbReference type="NCBI Taxonomy" id="202257"/>
    <lineage>
        <taxon>Eukaryota</taxon>
        <taxon>Metazoa</taxon>
        <taxon>Chordata</taxon>
        <taxon>Craniata</taxon>
        <taxon>Vertebrata</taxon>
        <taxon>Euteleostomi</taxon>
        <taxon>Mammalia</taxon>
        <taxon>Eutheria</taxon>
        <taxon>Laurasiatheria</taxon>
        <taxon>Eulipotyphla</taxon>
        <taxon>Talpidae</taxon>
        <taxon>Galemys</taxon>
    </lineage>
</organism>
<evidence type="ECO:0000256" key="1">
    <source>
        <dbReference type="PROSITE-ProRule" id="PRU10141"/>
    </source>
</evidence>
<dbReference type="GO" id="GO:0004672">
    <property type="term" value="F:protein kinase activity"/>
    <property type="evidence" value="ECO:0007669"/>
    <property type="project" value="InterPro"/>
</dbReference>
<reference evidence="4" key="1">
    <citation type="journal article" date="2021" name="Evol. Appl.">
        <title>The genome of the Pyrenean desman and the effects of bottlenecks and inbreeding on the genomic landscape of an endangered species.</title>
        <authorList>
            <person name="Escoda L."/>
            <person name="Castresana J."/>
        </authorList>
    </citation>
    <scope>NUCLEOTIDE SEQUENCE</scope>
    <source>
        <strain evidence="4">IBE-C5619</strain>
    </source>
</reference>
<keyword evidence="1" id="KW-0547">Nucleotide-binding</keyword>
<evidence type="ECO:0000313" key="5">
    <source>
        <dbReference type="Proteomes" id="UP000700334"/>
    </source>
</evidence>
<dbReference type="InterPro" id="IPR000719">
    <property type="entry name" value="Prot_kinase_dom"/>
</dbReference>
<dbReference type="OrthoDB" id="2158884at2759"/>
<feature type="binding site" evidence="1">
    <location>
        <position position="95"/>
    </location>
    <ligand>
        <name>ATP</name>
        <dbReference type="ChEBI" id="CHEBI:30616"/>
    </ligand>
</feature>
<dbReference type="EMBL" id="JAGFMF010012099">
    <property type="protein sequence ID" value="KAG8507716.1"/>
    <property type="molecule type" value="Genomic_DNA"/>
</dbReference>
<dbReference type="InterPro" id="IPR017441">
    <property type="entry name" value="Protein_kinase_ATP_BS"/>
</dbReference>
<protein>
    <submittedName>
        <fullName evidence="4">Serine/threonine-protein kinase MAK</fullName>
    </submittedName>
</protein>
<name>A0A8J5ZN46_GALPY</name>
<dbReference type="AlphaFoldDB" id="A0A8J5ZN46"/>
<sequence>MAPFSPPLQSRLAHLLRGELSWAAGLPLTTAERVTSSSQGHPAPAPAAPELGQQEAATRPAEMNRYTTMRQLGDGTYGSVLMGRSNESGELVAIKR</sequence>
<dbReference type="PROSITE" id="PS50011">
    <property type="entry name" value="PROTEIN_KINASE_DOM"/>
    <property type="match status" value="1"/>
</dbReference>
<comment type="caution">
    <text evidence="4">The sequence shown here is derived from an EMBL/GenBank/DDBJ whole genome shotgun (WGS) entry which is preliminary data.</text>
</comment>
<accession>A0A8J5ZN46</accession>
<dbReference type="SUPFAM" id="SSF56112">
    <property type="entry name" value="Protein kinase-like (PK-like)"/>
    <property type="match status" value="1"/>
</dbReference>
<proteinExistence type="predicted"/>
<feature type="region of interest" description="Disordered" evidence="2">
    <location>
        <begin position="31"/>
        <end position="96"/>
    </location>
</feature>
<dbReference type="PROSITE" id="PS00107">
    <property type="entry name" value="PROTEIN_KINASE_ATP"/>
    <property type="match status" value="1"/>
</dbReference>